<proteinExistence type="predicted"/>
<evidence type="ECO:0000313" key="1">
    <source>
        <dbReference type="EMBL" id="MFD1948736.1"/>
    </source>
</evidence>
<evidence type="ECO:0000313" key="2">
    <source>
        <dbReference type="Proteomes" id="UP001597351"/>
    </source>
</evidence>
<gene>
    <name evidence="1" type="ORF">ACFSDE_18180</name>
</gene>
<accession>A0ABW4TSZ7</accession>
<keyword evidence="2" id="KW-1185">Reference proteome</keyword>
<dbReference type="RefSeq" id="WP_343921720.1">
    <property type="nucleotide sequence ID" value="NZ_BAAAJT010000003.1"/>
</dbReference>
<name>A0ABW4TSZ7_9ACTN</name>
<comment type="caution">
    <text evidence="1">The sequence shown here is derived from an EMBL/GenBank/DDBJ whole genome shotgun (WGS) entry which is preliminary data.</text>
</comment>
<sequence length="177" mass="19177">MTVPADLQELDLRGVRARDETIALDWRHLLVVGASFDGCTFSQRRSGPVLTTGGVAAQGSLGATGGPSVYRRCRFVGVRFKTLGGFSLGAARFEDCAFERCRWNGHFHHDADLVDCTFAGPMDGCVWQGRSPSGRRNAVTGNDFTGAVIGENVGWRSGLDLDAQRWPEDYTPVLGDP</sequence>
<protein>
    <recommendedName>
        <fullName evidence="3">Pentapeptide repeat-containing protein</fullName>
    </recommendedName>
</protein>
<dbReference type="EMBL" id="JBHUGD010000004">
    <property type="protein sequence ID" value="MFD1948736.1"/>
    <property type="molecule type" value="Genomic_DNA"/>
</dbReference>
<dbReference type="Gene3D" id="2.160.20.80">
    <property type="entry name" value="E3 ubiquitin-protein ligase SopA"/>
    <property type="match status" value="1"/>
</dbReference>
<organism evidence="1 2">
    <name type="scientific">Nocardioides aestuarii</name>
    <dbReference type="NCBI Taxonomy" id="252231"/>
    <lineage>
        <taxon>Bacteria</taxon>
        <taxon>Bacillati</taxon>
        <taxon>Actinomycetota</taxon>
        <taxon>Actinomycetes</taxon>
        <taxon>Propionibacteriales</taxon>
        <taxon>Nocardioidaceae</taxon>
        <taxon>Nocardioides</taxon>
    </lineage>
</organism>
<evidence type="ECO:0008006" key="3">
    <source>
        <dbReference type="Google" id="ProtNLM"/>
    </source>
</evidence>
<reference evidence="2" key="1">
    <citation type="journal article" date="2019" name="Int. J. Syst. Evol. Microbiol.">
        <title>The Global Catalogue of Microorganisms (GCM) 10K type strain sequencing project: providing services to taxonomists for standard genome sequencing and annotation.</title>
        <authorList>
            <consortium name="The Broad Institute Genomics Platform"/>
            <consortium name="The Broad Institute Genome Sequencing Center for Infectious Disease"/>
            <person name="Wu L."/>
            <person name="Ma J."/>
        </authorList>
    </citation>
    <scope>NUCLEOTIDE SEQUENCE [LARGE SCALE GENOMIC DNA]</scope>
    <source>
        <strain evidence="2">CGMCC 1.12477</strain>
    </source>
</reference>
<dbReference type="Proteomes" id="UP001597351">
    <property type="component" value="Unassembled WGS sequence"/>
</dbReference>